<organism evidence="2 3">
    <name type="scientific">Parachitinimonas caeni</name>
    <dbReference type="NCBI Taxonomy" id="3031301"/>
    <lineage>
        <taxon>Bacteria</taxon>
        <taxon>Pseudomonadati</taxon>
        <taxon>Pseudomonadota</taxon>
        <taxon>Betaproteobacteria</taxon>
        <taxon>Neisseriales</taxon>
        <taxon>Chitinibacteraceae</taxon>
        <taxon>Parachitinimonas</taxon>
    </lineage>
</organism>
<feature type="transmembrane region" description="Helical" evidence="1">
    <location>
        <begin position="53"/>
        <end position="72"/>
    </location>
</feature>
<dbReference type="EMBL" id="JARRAF010000034">
    <property type="protein sequence ID" value="MDK2126262.1"/>
    <property type="molecule type" value="Genomic_DNA"/>
</dbReference>
<evidence type="ECO:0000313" key="3">
    <source>
        <dbReference type="Proteomes" id="UP001172778"/>
    </source>
</evidence>
<name>A0ABT7E1S4_9NEIS</name>
<keyword evidence="1" id="KW-0472">Membrane</keyword>
<dbReference type="Proteomes" id="UP001172778">
    <property type="component" value="Unassembled WGS sequence"/>
</dbReference>
<proteinExistence type="predicted"/>
<gene>
    <name evidence="2" type="ORF">PZA18_19645</name>
</gene>
<keyword evidence="1" id="KW-1133">Transmembrane helix</keyword>
<comment type="caution">
    <text evidence="2">The sequence shown here is derived from an EMBL/GenBank/DDBJ whole genome shotgun (WGS) entry which is preliminary data.</text>
</comment>
<protein>
    <recommendedName>
        <fullName evidence="4">Type IV secretion system protein VirB3</fullName>
    </recommendedName>
</protein>
<keyword evidence="1" id="KW-0812">Transmembrane</keyword>
<evidence type="ECO:0008006" key="4">
    <source>
        <dbReference type="Google" id="ProtNLM"/>
    </source>
</evidence>
<sequence>MINTPEPLRQTPMDTAVLEPILLFGMEFSWLVKWLSGSVLFIFLAWLAFGTKWAMAGALIFDVLALILLAGLNRLVDPNFFSVLWRYYQQAALYDPWPHRRQRRGRRPRGFGRGNLW</sequence>
<keyword evidence="3" id="KW-1185">Reference proteome</keyword>
<evidence type="ECO:0000256" key="1">
    <source>
        <dbReference type="SAM" id="Phobius"/>
    </source>
</evidence>
<reference evidence="2" key="1">
    <citation type="submission" date="2023-03" db="EMBL/GenBank/DDBJ databases">
        <title>Chitinimonas shenzhenensis gen. nov., sp. nov., a novel member of family Burkholderiaceae isolated from activated sludge collected in Shen Zhen, China.</title>
        <authorList>
            <person name="Wang X."/>
        </authorList>
    </citation>
    <scope>NUCLEOTIDE SEQUENCE</scope>
    <source>
        <strain evidence="2">DQS-5</strain>
    </source>
</reference>
<evidence type="ECO:0000313" key="2">
    <source>
        <dbReference type="EMBL" id="MDK2126262.1"/>
    </source>
</evidence>
<accession>A0ABT7E1S4</accession>
<dbReference type="RefSeq" id="WP_284102583.1">
    <property type="nucleotide sequence ID" value="NZ_JARRAF010000034.1"/>
</dbReference>
<feature type="transmembrane region" description="Helical" evidence="1">
    <location>
        <begin position="21"/>
        <end position="47"/>
    </location>
</feature>